<comment type="similarity">
    <text evidence="5">Belongs to the complex I subunit 2 family.</text>
</comment>
<feature type="transmembrane region" description="Helical" evidence="5">
    <location>
        <begin position="162"/>
        <end position="183"/>
    </location>
</feature>
<dbReference type="InterPro" id="IPR010096">
    <property type="entry name" value="NADH-Q_OxRdtase_suN/2"/>
</dbReference>
<feature type="transmembrane region" description="Helical" evidence="5">
    <location>
        <begin position="258"/>
        <end position="276"/>
    </location>
</feature>
<accession>A0A433SH20</accession>
<dbReference type="EMBL" id="PQSP01000001">
    <property type="protein sequence ID" value="RUS68035.1"/>
    <property type="molecule type" value="Genomic_DNA"/>
</dbReference>
<dbReference type="NCBIfam" id="TIGR01770">
    <property type="entry name" value="NDH_I_N"/>
    <property type="match status" value="1"/>
</dbReference>
<feature type="transmembrane region" description="Helical" evidence="5">
    <location>
        <begin position="345"/>
        <end position="365"/>
    </location>
</feature>
<comment type="subunit">
    <text evidence="5">NDH-1 is composed of 14 different subunits. Subunits NuoA, H, J, K, L, M, N constitute the membrane sector of the complex.</text>
</comment>
<keyword evidence="5" id="KW-0813">Transport</keyword>
<feature type="transmembrane region" description="Helical" evidence="5">
    <location>
        <begin position="108"/>
        <end position="125"/>
    </location>
</feature>
<dbReference type="GO" id="GO:0005886">
    <property type="term" value="C:plasma membrane"/>
    <property type="evidence" value="ECO:0007669"/>
    <property type="project" value="UniProtKB-SubCell"/>
</dbReference>
<feature type="transmembrane region" description="Helical" evidence="5">
    <location>
        <begin position="212"/>
        <end position="237"/>
    </location>
</feature>
<keyword evidence="4 5" id="KW-0472">Membrane</keyword>
<keyword evidence="3 5" id="KW-1133">Transmembrane helix</keyword>
<dbReference type="OrthoDB" id="9768329at2"/>
<dbReference type="GO" id="GO:0012505">
    <property type="term" value="C:endomembrane system"/>
    <property type="evidence" value="ECO:0007669"/>
    <property type="project" value="UniProtKB-SubCell"/>
</dbReference>
<dbReference type="GO" id="GO:0048038">
    <property type="term" value="F:quinone binding"/>
    <property type="evidence" value="ECO:0007669"/>
    <property type="project" value="UniProtKB-KW"/>
</dbReference>
<keyword evidence="9" id="KW-1185">Reference proteome</keyword>
<feature type="transmembrane region" description="Helical" evidence="5">
    <location>
        <begin position="477"/>
        <end position="501"/>
    </location>
</feature>
<dbReference type="HAMAP" id="MF_00445">
    <property type="entry name" value="NDH1_NuoN_1"/>
    <property type="match status" value="1"/>
</dbReference>
<dbReference type="PRINTS" id="PR01434">
    <property type="entry name" value="NADHDHGNASE5"/>
</dbReference>
<dbReference type="GO" id="GO:0042773">
    <property type="term" value="P:ATP synthesis coupled electron transport"/>
    <property type="evidence" value="ECO:0007669"/>
    <property type="project" value="InterPro"/>
</dbReference>
<dbReference type="Pfam" id="PF00361">
    <property type="entry name" value="Proton_antipo_M"/>
    <property type="match status" value="1"/>
</dbReference>
<organism evidence="8 9">
    <name type="scientific">Saezia sanguinis</name>
    <dbReference type="NCBI Taxonomy" id="1965230"/>
    <lineage>
        <taxon>Bacteria</taxon>
        <taxon>Pseudomonadati</taxon>
        <taxon>Pseudomonadota</taxon>
        <taxon>Betaproteobacteria</taxon>
        <taxon>Burkholderiales</taxon>
        <taxon>Saeziaceae</taxon>
        <taxon>Saezia</taxon>
    </lineage>
</organism>
<feature type="transmembrane region" description="Helical" evidence="5">
    <location>
        <begin position="418"/>
        <end position="442"/>
    </location>
</feature>
<dbReference type="EC" id="7.1.1.-" evidence="5"/>
<evidence type="ECO:0000256" key="2">
    <source>
        <dbReference type="ARBA" id="ARBA00022692"/>
    </source>
</evidence>
<feature type="transmembrane region" description="Helical" evidence="5">
    <location>
        <begin position="386"/>
        <end position="406"/>
    </location>
</feature>
<feature type="transmembrane region" description="Helical" evidence="5">
    <location>
        <begin position="80"/>
        <end position="96"/>
    </location>
</feature>
<name>A0A433SH20_9BURK</name>
<dbReference type="AlphaFoldDB" id="A0A433SH20"/>
<proteinExistence type="inferred from homology"/>
<comment type="subcellular location">
    <subcellularLocation>
        <location evidence="5">Cell membrane</location>
        <topology evidence="5">Multi-pass membrane protein</topology>
    </subcellularLocation>
    <subcellularLocation>
        <location evidence="1">Endomembrane system</location>
        <topology evidence="1">Multi-pass membrane protein</topology>
    </subcellularLocation>
    <subcellularLocation>
        <location evidence="6">Membrane</location>
        <topology evidence="6">Multi-pass membrane protein</topology>
    </subcellularLocation>
</comment>
<dbReference type="GO" id="GO:0008137">
    <property type="term" value="F:NADH dehydrogenase (ubiquinone) activity"/>
    <property type="evidence" value="ECO:0007669"/>
    <property type="project" value="InterPro"/>
</dbReference>
<comment type="caution">
    <text evidence="8">The sequence shown here is derived from an EMBL/GenBank/DDBJ whole genome shotgun (WGS) entry which is preliminary data.</text>
</comment>
<keyword evidence="5" id="KW-1278">Translocase</keyword>
<keyword evidence="5" id="KW-0874">Quinone</keyword>
<feature type="transmembrane region" description="Helical" evidence="5">
    <location>
        <begin position="282"/>
        <end position="300"/>
    </location>
</feature>
<dbReference type="NCBIfam" id="NF004442">
    <property type="entry name" value="PRK05777.1-5"/>
    <property type="match status" value="1"/>
</dbReference>
<sequence length="502" mass="54650">MNGENMVWSAIFPEVILAVMACVITLIGLGKDRTEKQTAPYVLSQITLLAIAILELIQFINGYKVVAWNGMVVVDQLASLLKFCAVIAVMLILSYGRSYALSRQMLKGELFSLALLSLLGAMVMISGNNLLMLYLGLEVMSLSLYALVALRRDDKNATEAAMKYFVLGALASGFMLYGMSLIYGASGGNLELSAIVSALYEGQNAGVEYNRVLIFGLVFIVSGLAFKLGVVPFHMWVPDVYQGSPTVITLFVSSMPKLAAYAMAVRLLVDMLSIMHVQWQQMLMILAVLSLLVGNLAAIMQSNIRRMLAYSTIAQMGFVLLDLLSGGWTMSVGNQLQGGGYQSGLFYLISYVLTTLASFGVLLYLSRNGEKFDKINDLKGLNQHSPLMAAVMAIAMFSLAGIPPLVGFYAKLFVLQALVHAGFTAVAVYAVIMSLIGAYYYLRVVKVMYFDAPEENAPKVVTHGGNEQRYLLSLNGLAILLLGIFPGFLMTACIFAIRSIWA</sequence>
<dbReference type="Proteomes" id="UP000286947">
    <property type="component" value="Unassembled WGS sequence"/>
</dbReference>
<evidence type="ECO:0000256" key="5">
    <source>
        <dbReference type="HAMAP-Rule" id="MF_00445"/>
    </source>
</evidence>
<comment type="catalytic activity">
    <reaction evidence="5">
        <text>a quinone + NADH + 5 H(+)(in) = a quinol + NAD(+) + 4 H(+)(out)</text>
        <dbReference type="Rhea" id="RHEA:57888"/>
        <dbReference type="ChEBI" id="CHEBI:15378"/>
        <dbReference type="ChEBI" id="CHEBI:24646"/>
        <dbReference type="ChEBI" id="CHEBI:57540"/>
        <dbReference type="ChEBI" id="CHEBI:57945"/>
        <dbReference type="ChEBI" id="CHEBI:132124"/>
    </reaction>
</comment>
<evidence type="ECO:0000256" key="6">
    <source>
        <dbReference type="RuleBase" id="RU000320"/>
    </source>
</evidence>
<evidence type="ECO:0000259" key="7">
    <source>
        <dbReference type="Pfam" id="PF00361"/>
    </source>
</evidence>
<dbReference type="GO" id="GO:0050136">
    <property type="term" value="F:NADH dehydrogenase (quinone) (non-electrogenic) activity"/>
    <property type="evidence" value="ECO:0007669"/>
    <property type="project" value="UniProtKB-UniRule"/>
</dbReference>
<evidence type="ECO:0000256" key="3">
    <source>
        <dbReference type="ARBA" id="ARBA00022989"/>
    </source>
</evidence>
<keyword evidence="5" id="KW-1003">Cell membrane</keyword>
<feature type="domain" description="NADH:quinone oxidoreductase/Mrp antiporter transmembrane" evidence="7">
    <location>
        <begin position="128"/>
        <end position="436"/>
    </location>
</feature>
<evidence type="ECO:0000256" key="1">
    <source>
        <dbReference type="ARBA" id="ARBA00004127"/>
    </source>
</evidence>
<keyword evidence="8" id="KW-0560">Oxidoreductase</keyword>
<feature type="transmembrane region" description="Helical" evidence="5">
    <location>
        <begin position="6"/>
        <end position="29"/>
    </location>
</feature>
<dbReference type="RefSeq" id="WP_126977878.1">
    <property type="nucleotide sequence ID" value="NZ_PQSP01000001.1"/>
</dbReference>
<dbReference type="InterPro" id="IPR001750">
    <property type="entry name" value="ND/Mrp_TM"/>
</dbReference>
<gene>
    <name evidence="5 8" type="primary">nuoN</name>
    <name evidence="8" type="ORF">CUZ56_00518</name>
</gene>
<keyword evidence="2 5" id="KW-0812">Transmembrane</keyword>
<keyword evidence="5" id="KW-0520">NAD</keyword>
<reference evidence="8 9" key="1">
    <citation type="submission" date="2018-01" db="EMBL/GenBank/DDBJ databases">
        <title>Saezia sanguinis gen. nov., sp. nov., in the order Burkholderiales isolated from human blood.</title>
        <authorList>
            <person name="Medina-Pascual M.J."/>
            <person name="Valdezate S."/>
            <person name="Monzon S."/>
            <person name="Cuesta I."/>
            <person name="Carrasco G."/>
            <person name="Villalon P."/>
            <person name="Saez-Nieto J.A."/>
        </authorList>
    </citation>
    <scope>NUCLEOTIDE SEQUENCE [LARGE SCALE GENOMIC DNA]</scope>
    <source>
        <strain evidence="8 9">CNM695-12</strain>
    </source>
</reference>
<evidence type="ECO:0000256" key="4">
    <source>
        <dbReference type="ARBA" id="ARBA00023136"/>
    </source>
</evidence>
<comment type="function">
    <text evidence="5">NDH-1 shuttles electrons from NADH, via FMN and iron-sulfur (Fe-S) centers, to quinones in the respiratory chain. The immediate electron acceptor for the enzyme in this species is believed to be ubiquinone. Couples the redox reaction to proton translocation (for every two electrons transferred, four hydrogen ions are translocated across the cytoplasmic membrane), and thus conserves the redox energy in a proton gradient.</text>
</comment>
<feature type="transmembrane region" description="Helical" evidence="5">
    <location>
        <begin position="307"/>
        <end position="325"/>
    </location>
</feature>
<protein>
    <recommendedName>
        <fullName evidence="5">NADH-quinone oxidoreductase subunit N</fullName>
        <ecNumber evidence="5">7.1.1.-</ecNumber>
    </recommendedName>
    <alternativeName>
        <fullName evidence="5">NADH dehydrogenase I subunit N</fullName>
    </alternativeName>
    <alternativeName>
        <fullName evidence="5">NDH-1 subunit N</fullName>
    </alternativeName>
</protein>
<evidence type="ECO:0000313" key="9">
    <source>
        <dbReference type="Proteomes" id="UP000286947"/>
    </source>
</evidence>
<feature type="transmembrane region" description="Helical" evidence="5">
    <location>
        <begin position="41"/>
        <end position="60"/>
    </location>
</feature>
<dbReference type="PANTHER" id="PTHR22773">
    <property type="entry name" value="NADH DEHYDROGENASE"/>
    <property type="match status" value="1"/>
</dbReference>
<evidence type="ECO:0000313" key="8">
    <source>
        <dbReference type="EMBL" id="RUS68035.1"/>
    </source>
</evidence>
<keyword evidence="5" id="KW-0830">Ubiquinone</keyword>
<feature type="transmembrane region" description="Helical" evidence="5">
    <location>
        <begin position="131"/>
        <end position="150"/>
    </location>
</feature>